<dbReference type="Gene3D" id="2.30.30.100">
    <property type="match status" value="1"/>
</dbReference>
<dbReference type="PANTHER" id="PTHR21415:SF1">
    <property type="entry name" value="U7 SNRNA-ASSOCIATED SM-LIKE PROTEIN LSM11"/>
    <property type="match status" value="1"/>
</dbReference>
<proteinExistence type="predicted"/>
<dbReference type="GO" id="GO:0005683">
    <property type="term" value="C:U7 snRNP"/>
    <property type="evidence" value="ECO:0007669"/>
    <property type="project" value="TreeGrafter"/>
</dbReference>
<gene>
    <name evidence="1" type="ORF">GHT06_017187</name>
</gene>
<keyword evidence="2" id="KW-1185">Reference proteome</keyword>
<dbReference type="InterPro" id="IPR039267">
    <property type="entry name" value="Lsm11"/>
</dbReference>
<sequence length="209" mass="23899">MEEQKEELDFSSTEFNALEALTSPNVTVPIPDAPVYNNLGHFVSTINRARARQAQGEVASPSTRDTINTLNALNPLKRRFLPHQEPVMGRGRSRPQRNLLTRMDEVTRGPMSVLRNCMINKTRVKVWIRGATWIRGFCTGYIAAFDKQWNLAMTDVDETFTRRRHRKTPILDCALRKDCAPLRNRSLHLLQRPSSAGGTCYNRDSLLYK</sequence>
<dbReference type="SUPFAM" id="SSF50182">
    <property type="entry name" value="Sm-like ribonucleoproteins"/>
    <property type="match status" value="1"/>
</dbReference>
<dbReference type="AlphaFoldDB" id="A0AAD5LGQ9"/>
<dbReference type="GO" id="GO:0006398">
    <property type="term" value="P:mRNA 3'-end processing by stem-loop binding and cleavage"/>
    <property type="evidence" value="ECO:0007669"/>
    <property type="project" value="TreeGrafter"/>
</dbReference>
<dbReference type="Proteomes" id="UP000820818">
    <property type="component" value="Linkage Group LG6"/>
</dbReference>
<dbReference type="InterPro" id="IPR034109">
    <property type="entry name" value="Lsm11_M"/>
</dbReference>
<evidence type="ECO:0000313" key="2">
    <source>
        <dbReference type="Proteomes" id="UP000820818"/>
    </source>
</evidence>
<reference evidence="1 2" key="1">
    <citation type="submission" date="2022-05" db="EMBL/GenBank/DDBJ databases">
        <title>A multi-omics perspective on studying reproductive biology in Daphnia sinensis.</title>
        <authorList>
            <person name="Jia J."/>
        </authorList>
    </citation>
    <scope>NUCLEOTIDE SEQUENCE [LARGE SCALE GENOMIC DNA]</scope>
    <source>
        <strain evidence="1 2">WSL</strain>
    </source>
</reference>
<dbReference type="PANTHER" id="PTHR21415">
    <property type="entry name" value="U7 SNRNA-ASSOCIATED SM-LIKE PROTEIN LSM11"/>
    <property type="match status" value="1"/>
</dbReference>
<accession>A0AAD5LGQ9</accession>
<evidence type="ECO:0000313" key="1">
    <source>
        <dbReference type="EMBL" id="KAI9557358.1"/>
    </source>
</evidence>
<protein>
    <recommendedName>
        <fullName evidence="3">LSM domain-containing protein</fullName>
    </recommendedName>
</protein>
<name>A0AAD5LGQ9_9CRUS</name>
<comment type="caution">
    <text evidence="1">The sequence shown here is derived from an EMBL/GenBank/DDBJ whole genome shotgun (WGS) entry which is preliminary data.</text>
</comment>
<dbReference type="EMBL" id="WJBH02000006">
    <property type="protein sequence ID" value="KAI9557358.1"/>
    <property type="molecule type" value="Genomic_DNA"/>
</dbReference>
<organism evidence="1 2">
    <name type="scientific">Daphnia sinensis</name>
    <dbReference type="NCBI Taxonomy" id="1820382"/>
    <lineage>
        <taxon>Eukaryota</taxon>
        <taxon>Metazoa</taxon>
        <taxon>Ecdysozoa</taxon>
        <taxon>Arthropoda</taxon>
        <taxon>Crustacea</taxon>
        <taxon>Branchiopoda</taxon>
        <taxon>Diplostraca</taxon>
        <taxon>Cladocera</taxon>
        <taxon>Anomopoda</taxon>
        <taxon>Daphniidae</taxon>
        <taxon>Daphnia</taxon>
        <taxon>Daphnia similis group</taxon>
    </lineage>
</organism>
<dbReference type="CDD" id="cd01739">
    <property type="entry name" value="LSm11_M"/>
    <property type="match status" value="1"/>
</dbReference>
<dbReference type="GO" id="GO:0071209">
    <property type="term" value="F:U7 snRNA binding"/>
    <property type="evidence" value="ECO:0007669"/>
    <property type="project" value="InterPro"/>
</dbReference>
<dbReference type="InterPro" id="IPR010920">
    <property type="entry name" value="LSM_dom_sf"/>
</dbReference>
<evidence type="ECO:0008006" key="3">
    <source>
        <dbReference type="Google" id="ProtNLM"/>
    </source>
</evidence>